<evidence type="ECO:0000259" key="1">
    <source>
        <dbReference type="Pfam" id="PF19502"/>
    </source>
</evidence>
<reference evidence="2 3" key="1">
    <citation type="journal article" date="2020" name="Biotechnol. Biofuels">
        <title>New insights from the biogas microbiome by comprehensive genome-resolved metagenomics of nearly 1600 species originating from multiple anaerobic digesters.</title>
        <authorList>
            <person name="Campanaro S."/>
            <person name="Treu L."/>
            <person name="Rodriguez-R L.M."/>
            <person name="Kovalovszki A."/>
            <person name="Ziels R.M."/>
            <person name="Maus I."/>
            <person name="Zhu X."/>
            <person name="Kougias P.G."/>
            <person name="Basile A."/>
            <person name="Luo G."/>
            <person name="Schluter A."/>
            <person name="Konstantinidis K.T."/>
            <person name="Angelidaki I."/>
        </authorList>
    </citation>
    <scope>NUCLEOTIDE SEQUENCE [LARGE SCALE GENOMIC DNA]</scope>
    <source>
        <strain evidence="2">AS23ysBPME_34</strain>
    </source>
</reference>
<gene>
    <name evidence="2" type="ORF">GX355_10800</name>
</gene>
<evidence type="ECO:0000313" key="2">
    <source>
        <dbReference type="EMBL" id="NLJ19332.1"/>
    </source>
</evidence>
<dbReference type="Pfam" id="PF19502">
    <property type="entry name" value="DUF6036"/>
    <property type="match status" value="1"/>
</dbReference>
<sequence length="249" mass="29021">MYSDGSISKDNLDLYFKEFAKLYRKHFGKSYPIEFILVGGASILINYNFRDLTYDVDTLVISPINIKQIINAITDKYELVNGWLNSDFKRSSSYTPKIIEKSEFYKSYYGVLTVRTIKREYLIAMKLKSGREYKHDLSDVAGILSEEYEKGNLISLDTIKNAYAELYGLETTIPEFSRYSLELIYKDMNFKKAFEILNAVEKENEEHIKNLDQEIRATLDEDSIKSMLKQKLNKKIQNGNREAEIDIDI</sequence>
<evidence type="ECO:0000313" key="3">
    <source>
        <dbReference type="Proteomes" id="UP000541058"/>
    </source>
</evidence>
<proteinExistence type="predicted"/>
<name>A0A7X8H171_9LACT</name>
<feature type="domain" description="DUF6036" evidence="1">
    <location>
        <begin position="29"/>
        <end position="165"/>
    </location>
</feature>
<dbReference type="RefSeq" id="WP_276649815.1">
    <property type="nucleotide sequence ID" value="NZ_JAAYSM010000388.1"/>
</dbReference>
<protein>
    <recommendedName>
        <fullName evidence="1">DUF6036 domain-containing protein</fullName>
    </recommendedName>
</protein>
<dbReference type="AlphaFoldDB" id="A0A7X8H171"/>
<organism evidence="2 3">
    <name type="scientific">Globicatella sulfidifaciens</name>
    <dbReference type="NCBI Taxonomy" id="136093"/>
    <lineage>
        <taxon>Bacteria</taxon>
        <taxon>Bacillati</taxon>
        <taxon>Bacillota</taxon>
        <taxon>Bacilli</taxon>
        <taxon>Lactobacillales</taxon>
        <taxon>Aerococcaceae</taxon>
        <taxon>Globicatella</taxon>
    </lineage>
</organism>
<comment type="caution">
    <text evidence="2">The sequence shown here is derived from an EMBL/GenBank/DDBJ whole genome shotgun (WGS) entry which is preliminary data.</text>
</comment>
<accession>A0A7X8H171</accession>
<dbReference type="InterPro" id="IPR045792">
    <property type="entry name" value="DUF6036"/>
</dbReference>
<dbReference type="EMBL" id="JAAYSM010000388">
    <property type="protein sequence ID" value="NLJ19332.1"/>
    <property type="molecule type" value="Genomic_DNA"/>
</dbReference>
<dbReference type="Proteomes" id="UP000541058">
    <property type="component" value="Unassembled WGS sequence"/>
</dbReference>